<organism evidence="2 3">
    <name type="scientific">Desulfonema magnum</name>
    <dbReference type="NCBI Taxonomy" id="45655"/>
    <lineage>
        <taxon>Bacteria</taxon>
        <taxon>Pseudomonadati</taxon>
        <taxon>Thermodesulfobacteriota</taxon>
        <taxon>Desulfobacteria</taxon>
        <taxon>Desulfobacterales</taxon>
        <taxon>Desulfococcaceae</taxon>
        <taxon>Desulfonema</taxon>
    </lineage>
</organism>
<protein>
    <recommendedName>
        <fullName evidence="4">LapA family protein</fullName>
    </recommendedName>
</protein>
<feature type="transmembrane region" description="Helical" evidence="1">
    <location>
        <begin position="32"/>
        <end position="55"/>
    </location>
</feature>
<gene>
    <name evidence="2" type="ORF">dnm_082660</name>
</gene>
<keyword evidence="1" id="KW-1133">Transmembrane helix</keyword>
<name>A0A975GSL9_9BACT</name>
<evidence type="ECO:0008006" key="4">
    <source>
        <dbReference type="Google" id="ProtNLM"/>
    </source>
</evidence>
<dbReference type="AlphaFoldDB" id="A0A975GSL9"/>
<dbReference type="EMBL" id="CP061800">
    <property type="protein sequence ID" value="QTA92190.1"/>
    <property type="molecule type" value="Genomic_DNA"/>
</dbReference>
<sequence>MQKVAFSWNIINIDALANLDWKWFIDYKTSEWQLIIFFLAYFLAGVVVTFIYSFFIQLKYTRTISSLNRTCTLHLDKISELESEVASLRSGSSLRESAPEIKEDVIDISSKETDSPEKKKLKKKEKSS</sequence>
<keyword evidence="1" id="KW-0812">Transmembrane</keyword>
<keyword evidence="3" id="KW-1185">Reference proteome</keyword>
<reference evidence="2" key="1">
    <citation type="journal article" date="2021" name="Microb. Physiol.">
        <title>Proteogenomic Insights into the Physiology of Marine, Sulfate-Reducing, Filamentous Desulfonema limicola and Desulfonema magnum.</title>
        <authorList>
            <person name="Schnaars V."/>
            <person name="Wohlbrand L."/>
            <person name="Scheve S."/>
            <person name="Hinrichs C."/>
            <person name="Reinhardt R."/>
            <person name="Rabus R."/>
        </authorList>
    </citation>
    <scope>NUCLEOTIDE SEQUENCE</scope>
    <source>
        <strain evidence="2">4be13</strain>
    </source>
</reference>
<evidence type="ECO:0000256" key="1">
    <source>
        <dbReference type="SAM" id="Phobius"/>
    </source>
</evidence>
<evidence type="ECO:0000313" key="3">
    <source>
        <dbReference type="Proteomes" id="UP000663722"/>
    </source>
</evidence>
<dbReference type="Proteomes" id="UP000663722">
    <property type="component" value="Chromosome"/>
</dbReference>
<keyword evidence="1" id="KW-0472">Membrane</keyword>
<evidence type="ECO:0000313" key="2">
    <source>
        <dbReference type="EMBL" id="QTA92190.1"/>
    </source>
</evidence>
<dbReference type="KEGG" id="dmm:dnm_082660"/>
<accession>A0A975GSL9</accession>
<proteinExistence type="predicted"/>